<dbReference type="GeneID" id="8100078"/>
<dbReference type="AlphaFoldDB" id="B8MA19"/>
<dbReference type="InterPro" id="IPR019180">
    <property type="entry name" value="Oxidoreductase-like_N"/>
</dbReference>
<dbReference type="eggNOG" id="KOG4690">
    <property type="taxonomic scope" value="Eukaryota"/>
</dbReference>
<dbReference type="Proteomes" id="UP000001745">
    <property type="component" value="Unassembled WGS sequence"/>
</dbReference>
<feature type="region of interest" description="Disordered" evidence="1">
    <location>
        <begin position="97"/>
        <end position="128"/>
    </location>
</feature>
<feature type="compositionally biased region" description="Basic and acidic residues" evidence="1">
    <location>
        <begin position="115"/>
        <end position="128"/>
    </location>
</feature>
<dbReference type="InParanoid" id="B8MA19"/>
<dbReference type="GO" id="GO:0005739">
    <property type="term" value="C:mitochondrion"/>
    <property type="evidence" value="ECO:0007669"/>
    <property type="project" value="TreeGrafter"/>
</dbReference>
<feature type="compositionally biased region" description="Basic and acidic residues" evidence="1">
    <location>
        <begin position="208"/>
        <end position="220"/>
    </location>
</feature>
<dbReference type="EMBL" id="EQ962655">
    <property type="protein sequence ID" value="EED18348.1"/>
    <property type="molecule type" value="Genomic_DNA"/>
</dbReference>
<dbReference type="Pfam" id="PF09791">
    <property type="entry name" value="Oxidored-like"/>
    <property type="match status" value="1"/>
</dbReference>
<name>B8MA19_TALSN</name>
<sequence length="277" mass="31249">MERSILTPNRLSILQSLYKSRQSRLTDWYNSAAALQCDRNRGRLSESTSRTSYNIQVKRSFHNTPINKGTTTQNNPETHQAYPLSGYYSDVLSFNQPAHQQPHQPLSSDNNNNKPTEEKKEPTKEEKMSIVFGTRLAGPGYQSTRYNPETMRPESTWQQVNGIPIPPRPMEPDNCCMSGDDLEHWASRVRDARLAGKGGSMATAKGQKGKEMKQSPRKEVASASMSMDDDGGGSETNWDLPLELGVESEEDLFKGIPVGIREFMKTEKKLRENKMHP</sequence>
<gene>
    <name evidence="3" type="ORF">TSTA_120930</name>
</gene>
<dbReference type="RefSeq" id="XP_002482340.1">
    <property type="nucleotide sequence ID" value="XM_002482295.1"/>
</dbReference>
<evidence type="ECO:0000259" key="2">
    <source>
        <dbReference type="Pfam" id="PF09791"/>
    </source>
</evidence>
<dbReference type="OrthoDB" id="26149at2759"/>
<evidence type="ECO:0000256" key="1">
    <source>
        <dbReference type="SAM" id="MobiDB-lite"/>
    </source>
</evidence>
<dbReference type="VEuPathDB" id="FungiDB:TSTA_120930"/>
<dbReference type="PhylomeDB" id="B8MA19"/>
<dbReference type="InterPro" id="IPR039251">
    <property type="entry name" value="OXLD1"/>
</dbReference>
<dbReference type="PANTHER" id="PTHR21193">
    <property type="entry name" value="OXIDOREDUCTASE-LIKE DOMAIN-CONTAINING PROTEIN 1"/>
    <property type="match status" value="1"/>
</dbReference>
<accession>B8MA19</accession>
<organism evidence="3 4">
    <name type="scientific">Talaromyces stipitatus (strain ATCC 10500 / CBS 375.48 / QM 6759 / NRRL 1006)</name>
    <name type="common">Penicillium stipitatum</name>
    <dbReference type="NCBI Taxonomy" id="441959"/>
    <lineage>
        <taxon>Eukaryota</taxon>
        <taxon>Fungi</taxon>
        <taxon>Dikarya</taxon>
        <taxon>Ascomycota</taxon>
        <taxon>Pezizomycotina</taxon>
        <taxon>Eurotiomycetes</taxon>
        <taxon>Eurotiomycetidae</taxon>
        <taxon>Eurotiales</taxon>
        <taxon>Trichocomaceae</taxon>
        <taxon>Talaromyces</taxon>
        <taxon>Talaromyces sect. Talaromyces</taxon>
    </lineage>
</organism>
<feature type="compositionally biased region" description="Polar residues" evidence="1">
    <location>
        <begin position="60"/>
        <end position="78"/>
    </location>
</feature>
<feature type="region of interest" description="Disordered" evidence="1">
    <location>
        <begin position="60"/>
        <end position="83"/>
    </location>
</feature>
<evidence type="ECO:0000313" key="4">
    <source>
        <dbReference type="Proteomes" id="UP000001745"/>
    </source>
</evidence>
<protein>
    <recommendedName>
        <fullName evidence="2">Oxidoreductase-like domain-containing protein</fullName>
    </recommendedName>
</protein>
<feature type="domain" description="Oxidoreductase-like" evidence="2">
    <location>
        <begin position="160"/>
        <end position="179"/>
    </location>
</feature>
<dbReference type="OMA" id="VNCVWDM"/>
<feature type="compositionally biased region" description="Polar residues" evidence="1">
    <location>
        <begin position="97"/>
        <end position="109"/>
    </location>
</feature>
<keyword evidence="4" id="KW-1185">Reference proteome</keyword>
<evidence type="ECO:0000313" key="3">
    <source>
        <dbReference type="EMBL" id="EED18348.1"/>
    </source>
</evidence>
<dbReference type="HOGENOM" id="CLU_062297_0_0_1"/>
<dbReference type="STRING" id="441959.B8MA19"/>
<feature type="region of interest" description="Disordered" evidence="1">
    <location>
        <begin position="196"/>
        <end position="239"/>
    </location>
</feature>
<proteinExistence type="predicted"/>
<reference evidence="4" key="1">
    <citation type="journal article" date="2015" name="Genome Announc.">
        <title>Genome sequence of the AIDS-associated pathogen Penicillium marneffei (ATCC18224) and its near taxonomic relative Talaromyces stipitatus (ATCC10500).</title>
        <authorList>
            <person name="Nierman W.C."/>
            <person name="Fedorova-Abrams N.D."/>
            <person name="Andrianopoulos A."/>
        </authorList>
    </citation>
    <scope>NUCLEOTIDE SEQUENCE [LARGE SCALE GENOMIC DNA]</scope>
    <source>
        <strain evidence="4">ATCC 10500 / CBS 375.48 / QM 6759 / NRRL 1006</strain>
    </source>
</reference>
<dbReference type="PANTHER" id="PTHR21193:SF3">
    <property type="entry name" value="OXIDOREDUCTASE-LIKE DOMAIN-CONTAINING PROTEIN 1"/>
    <property type="match status" value="1"/>
</dbReference>